<dbReference type="PANTHER" id="PTHR42756:SF1">
    <property type="entry name" value="TRANSCRIPTIONAL REPRESSOR OF EMRAB OPERON"/>
    <property type="match status" value="1"/>
</dbReference>
<evidence type="ECO:0000259" key="4">
    <source>
        <dbReference type="PROSITE" id="PS50995"/>
    </source>
</evidence>
<evidence type="ECO:0000313" key="5">
    <source>
        <dbReference type="EMBL" id="QWV96458.1"/>
    </source>
</evidence>
<keyword evidence="6" id="KW-1185">Reference proteome</keyword>
<dbReference type="InterPro" id="IPR023187">
    <property type="entry name" value="Tscrpt_reg_MarR-type_CS"/>
</dbReference>
<accession>A0ABX8JDI3</accession>
<dbReference type="SMART" id="SM00347">
    <property type="entry name" value="HTH_MARR"/>
    <property type="match status" value="1"/>
</dbReference>
<proteinExistence type="predicted"/>
<dbReference type="EMBL" id="CP076724">
    <property type="protein sequence ID" value="QWV96458.1"/>
    <property type="molecule type" value="Genomic_DNA"/>
</dbReference>
<evidence type="ECO:0000313" key="6">
    <source>
        <dbReference type="Proteomes" id="UP000683493"/>
    </source>
</evidence>
<gene>
    <name evidence="5" type="ORF">KP005_13890</name>
</gene>
<dbReference type="PROSITE" id="PS01117">
    <property type="entry name" value="HTH_MARR_1"/>
    <property type="match status" value="1"/>
</dbReference>
<feature type="domain" description="HTH marR-type" evidence="4">
    <location>
        <begin position="10"/>
        <end position="139"/>
    </location>
</feature>
<evidence type="ECO:0000256" key="2">
    <source>
        <dbReference type="ARBA" id="ARBA00023125"/>
    </source>
</evidence>
<dbReference type="PROSITE" id="PS50995">
    <property type="entry name" value="HTH_MARR_2"/>
    <property type="match status" value="1"/>
</dbReference>
<keyword evidence="2" id="KW-0238">DNA-binding</keyword>
<organism evidence="5 6">
    <name type="scientific">Geomonas diazotrophica</name>
    <dbReference type="NCBI Taxonomy" id="2843197"/>
    <lineage>
        <taxon>Bacteria</taxon>
        <taxon>Pseudomonadati</taxon>
        <taxon>Thermodesulfobacteriota</taxon>
        <taxon>Desulfuromonadia</taxon>
        <taxon>Geobacterales</taxon>
        <taxon>Geobacteraceae</taxon>
        <taxon>Geomonas</taxon>
    </lineage>
</organism>
<protein>
    <submittedName>
        <fullName evidence="5">MarR family transcriptional regulator</fullName>
    </submittedName>
</protein>
<evidence type="ECO:0000256" key="3">
    <source>
        <dbReference type="ARBA" id="ARBA00023163"/>
    </source>
</evidence>
<name>A0ABX8JDI3_9BACT</name>
<keyword evidence="3" id="KW-0804">Transcription</keyword>
<dbReference type="InterPro" id="IPR000835">
    <property type="entry name" value="HTH_MarR-typ"/>
</dbReference>
<sequence length="168" mass="18776">MKGREKAIVVADIIDNIRRVFQAVNEYSKKAERETGLTGPQLWAIKVVAESGPLKVSELARRMYLHPATVVGVVDRLEGRGLVSRMRSREDRRVVKIELTEQGKTLIVNAPEVAQGLLVRGLETLEHEQLLRMSVDLERLVEILGAQELPPQLLLSSEINLPGRSVPK</sequence>
<dbReference type="PANTHER" id="PTHR42756">
    <property type="entry name" value="TRANSCRIPTIONAL REGULATOR, MARR"/>
    <property type="match status" value="1"/>
</dbReference>
<keyword evidence="1" id="KW-0805">Transcription regulation</keyword>
<dbReference type="Pfam" id="PF01047">
    <property type="entry name" value="MarR"/>
    <property type="match status" value="1"/>
</dbReference>
<reference evidence="5 6" key="1">
    <citation type="submission" date="2021-06" db="EMBL/GenBank/DDBJ databases">
        <title>Gemonas diversity in paddy soil.</title>
        <authorList>
            <person name="Liu G."/>
        </authorList>
    </citation>
    <scope>NUCLEOTIDE SEQUENCE [LARGE SCALE GENOMIC DNA]</scope>
    <source>
        <strain evidence="5 6">RG29</strain>
    </source>
</reference>
<dbReference type="Proteomes" id="UP000683493">
    <property type="component" value="Chromosome"/>
</dbReference>
<evidence type="ECO:0000256" key="1">
    <source>
        <dbReference type="ARBA" id="ARBA00023015"/>
    </source>
</evidence>